<evidence type="ECO:0000313" key="4">
    <source>
        <dbReference type="Proteomes" id="UP000186601"/>
    </source>
</evidence>
<dbReference type="OrthoDB" id="2126698at2759"/>
<dbReference type="GO" id="GO:0015297">
    <property type="term" value="F:antiporter activity"/>
    <property type="evidence" value="ECO:0007669"/>
    <property type="project" value="InterPro"/>
</dbReference>
<feature type="transmembrane region" description="Helical" evidence="2">
    <location>
        <begin position="77"/>
        <end position="97"/>
    </location>
</feature>
<dbReference type="Pfam" id="PF01554">
    <property type="entry name" value="MatE"/>
    <property type="match status" value="1"/>
</dbReference>
<evidence type="ECO:0000256" key="1">
    <source>
        <dbReference type="ARBA" id="ARBA00010199"/>
    </source>
</evidence>
<dbReference type="STRING" id="98765.A0A2R6S6V5"/>
<dbReference type="EMBL" id="MLYV02000012">
    <property type="protein sequence ID" value="PSS37983.1"/>
    <property type="molecule type" value="Genomic_DNA"/>
</dbReference>
<keyword evidence="2" id="KW-0472">Membrane</keyword>
<keyword evidence="2" id="KW-0812">Transmembrane</keyword>
<dbReference type="GO" id="GO:0042910">
    <property type="term" value="F:xenobiotic transmembrane transporter activity"/>
    <property type="evidence" value="ECO:0007669"/>
    <property type="project" value="InterPro"/>
</dbReference>
<gene>
    <name evidence="3" type="ORF">PHLCEN_2v166</name>
</gene>
<keyword evidence="4" id="KW-1185">Reference proteome</keyword>
<evidence type="ECO:0000313" key="3">
    <source>
        <dbReference type="EMBL" id="PSS37983.1"/>
    </source>
</evidence>
<protein>
    <submittedName>
        <fullName evidence="3">Uncharacterized protein</fullName>
    </submittedName>
</protein>
<organism evidence="3 4">
    <name type="scientific">Hermanssonia centrifuga</name>
    <dbReference type="NCBI Taxonomy" id="98765"/>
    <lineage>
        <taxon>Eukaryota</taxon>
        <taxon>Fungi</taxon>
        <taxon>Dikarya</taxon>
        <taxon>Basidiomycota</taxon>
        <taxon>Agaricomycotina</taxon>
        <taxon>Agaricomycetes</taxon>
        <taxon>Polyporales</taxon>
        <taxon>Meruliaceae</taxon>
        <taxon>Hermanssonia</taxon>
    </lineage>
</organism>
<accession>A0A2R6S6V5</accession>
<comment type="similarity">
    <text evidence="1">Belongs to the multi antimicrobial extrusion (MATE) (TC 2.A.66.1) family.</text>
</comment>
<proteinExistence type="inferred from homology"/>
<sequence>MTASVTGYSIIQGFTSTLDTMLPSAWTSSQPKLVGLWSQRMAVVMAACLIYLNYQPIMLIWLSAESILLGLKQDPEVAHLAGIYLKYALIGLPAYAFNSISR</sequence>
<reference evidence="3 4" key="1">
    <citation type="submission" date="2018-02" db="EMBL/GenBank/DDBJ databases">
        <title>Genome sequence of the basidiomycete white-rot fungus Phlebia centrifuga.</title>
        <authorList>
            <person name="Granchi Z."/>
            <person name="Peng M."/>
            <person name="de Vries R.P."/>
            <person name="Hilden K."/>
            <person name="Makela M.R."/>
            <person name="Grigoriev I."/>
            <person name="Riley R."/>
        </authorList>
    </citation>
    <scope>NUCLEOTIDE SEQUENCE [LARGE SCALE GENOMIC DNA]</scope>
    <source>
        <strain evidence="3 4">FBCC195</strain>
    </source>
</reference>
<dbReference type="PANTHER" id="PTHR11206">
    <property type="entry name" value="MULTIDRUG RESISTANCE PROTEIN"/>
    <property type="match status" value="1"/>
</dbReference>
<name>A0A2R6S6V5_9APHY</name>
<dbReference type="GO" id="GO:0016020">
    <property type="term" value="C:membrane"/>
    <property type="evidence" value="ECO:0007669"/>
    <property type="project" value="InterPro"/>
</dbReference>
<evidence type="ECO:0000256" key="2">
    <source>
        <dbReference type="SAM" id="Phobius"/>
    </source>
</evidence>
<feature type="transmembrane region" description="Helical" evidence="2">
    <location>
        <begin position="42"/>
        <end position="62"/>
    </location>
</feature>
<dbReference type="InterPro" id="IPR002528">
    <property type="entry name" value="MATE_fam"/>
</dbReference>
<dbReference type="AlphaFoldDB" id="A0A2R6S6V5"/>
<keyword evidence="2" id="KW-1133">Transmembrane helix</keyword>
<comment type="caution">
    <text evidence="3">The sequence shown here is derived from an EMBL/GenBank/DDBJ whole genome shotgun (WGS) entry which is preliminary data.</text>
</comment>
<dbReference type="Proteomes" id="UP000186601">
    <property type="component" value="Unassembled WGS sequence"/>
</dbReference>